<dbReference type="EMBL" id="JAODUP010000329">
    <property type="protein sequence ID" value="KAK2152415.1"/>
    <property type="molecule type" value="Genomic_DNA"/>
</dbReference>
<name>A0AAD9JHT2_9ANNE</name>
<organism evidence="2 3">
    <name type="scientific">Paralvinella palmiformis</name>
    <dbReference type="NCBI Taxonomy" id="53620"/>
    <lineage>
        <taxon>Eukaryota</taxon>
        <taxon>Metazoa</taxon>
        <taxon>Spiralia</taxon>
        <taxon>Lophotrochozoa</taxon>
        <taxon>Annelida</taxon>
        <taxon>Polychaeta</taxon>
        <taxon>Sedentaria</taxon>
        <taxon>Canalipalpata</taxon>
        <taxon>Terebellida</taxon>
        <taxon>Terebelliformia</taxon>
        <taxon>Alvinellidae</taxon>
        <taxon>Paralvinella</taxon>
    </lineage>
</organism>
<accession>A0AAD9JHT2</accession>
<comment type="caution">
    <text evidence="2">The sequence shown here is derived from an EMBL/GenBank/DDBJ whole genome shotgun (WGS) entry which is preliminary data.</text>
</comment>
<dbReference type="InterPro" id="IPR043472">
    <property type="entry name" value="Macro_dom-like"/>
</dbReference>
<dbReference type="Proteomes" id="UP001208570">
    <property type="component" value="Unassembled WGS sequence"/>
</dbReference>
<feature type="compositionally biased region" description="Basic and acidic residues" evidence="1">
    <location>
        <begin position="128"/>
        <end position="154"/>
    </location>
</feature>
<proteinExistence type="predicted"/>
<feature type="region of interest" description="Disordered" evidence="1">
    <location>
        <begin position="1"/>
        <end position="64"/>
    </location>
</feature>
<evidence type="ECO:0000313" key="2">
    <source>
        <dbReference type="EMBL" id="KAK2152415.1"/>
    </source>
</evidence>
<feature type="region of interest" description="Disordered" evidence="1">
    <location>
        <begin position="221"/>
        <end position="312"/>
    </location>
</feature>
<reference evidence="2" key="1">
    <citation type="journal article" date="2023" name="Mol. Biol. Evol.">
        <title>Third-Generation Sequencing Reveals the Adaptive Role of the Epigenome in Three Deep-Sea Polychaetes.</title>
        <authorList>
            <person name="Perez M."/>
            <person name="Aroh O."/>
            <person name="Sun Y."/>
            <person name="Lan Y."/>
            <person name="Juniper S.K."/>
            <person name="Young C.R."/>
            <person name="Angers B."/>
            <person name="Qian P.Y."/>
        </authorList>
    </citation>
    <scope>NUCLEOTIDE SEQUENCE</scope>
    <source>
        <strain evidence="2">P08H-3</strain>
    </source>
</reference>
<sequence>DEPKTNGKEEVRSKSARRKAKTFPLKSVNKNVIPQRPTCDGNKASSKCSKHETSPGVDDNRGTIQNNPFYDGIIYFHAPSEKIRCPVQNADAKFISSVSRLNGQHSTTATSMPTDSQQHSNAERRLFSDHDAHKGSVTSSREDSSSSSEREKVDSNTQQAYENMLSKGHITPGKVSEAPALPKPKPRKTRQRKQEHETSISSTPEVSIVVAKSVQNAERQELNGKGSGFEEDNNGTNSSKEKNGRREAKHLYDVPPKARKPLERSMAVDVPLYDKPKPPRKVPRDKGNRDMTSSMDDRPDEISKRNETAQSADDVTPLNTVIVDRRYYDYMCQFRRDDIDPVQKVCHVEVNPVRDGCDDVEVRFVRAEAGNAAEWQRQFIETYERMKEELVIERVDLTDIDNTRRYRDDLESRYPCLFRTAGSAIDIVCERRALAGIRTLTNSRKVNTKKQHAGLPAGYDIAGVFYVYLYTGDLTRLNVDVVAFGTDEGLRHQFGVAKAMAEAGGCKLVQACADHVRKANIQTSDVIRTTAGKLWSSSGKNLMPSHNAGPDMK</sequence>
<feature type="compositionally biased region" description="Basic and acidic residues" evidence="1">
    <location>
        <begin position="1"/>
        <end position="13"/>
    </location>
</feature>
<feature type="region of interest" description="Disordered" evidence="1">
    <location>
        <begin position="128"/>
        <end position="208"/>
    </location>
</feature>
<keyword evidence="3" id="KW-1185">Reference proteome</keyword>
<feature type="compositionally biased region" description="Basic and acidic residues" evidence="1">
    <location>
        <begin position="272"/>
        <end position="307"/>
    </location>
</feature>
<feature type="compositionally biased region" description="Basic and acidic residues" evidence="1">
    <location>
        <begin position="239"/>
        <end position="252"/>
    </location>
</feature>
<dbReference type="SUPFAM" id="SSF52949">
    <property type="entry name" value="Macro domain-like"/>
    <property type="match status" value="1"/>
</dbReference>
<gene>
    <name evidence="2" type="ORF">LSH36_329g02003</name>
</gene>
<protein>
    <submittedName>
        <fullName evidence="2">Uncharacterized protein</fullName>
    </submittedName>
</protein>
<dbReference type="Gene3D" id="3.40.220.10">
    <property type="entry name" value="Leucine Aminopeptidase, subunit E, domain 1"/>
    <property type="match status" value="1"/>
</dbReference>
<evidence type="ECO:0000313" key="3">
    <source>
        <dbReference type="Proteomes" id="UP001208570"/>
    </source>
</evidence>
<dbReference type="AlphaFoldDB" id="A0AAD9JHT2"/>
<evidence type="ECO:0000256" key="1">
    <source>
        <dbReference type="SAM" id="MobiDB-lite"/>
    </source>
</evidence>
<feature type="non-terminal residue" evidence="2">
    <location>
        <position position="1"/>
    </location>
</feature>
<feature type="compositionally biased region" description="Basic and acidic residues" evidence="1">
    <location>
        <begin position="49"/>
        <end position="61"/>
    </location>
</feature>